<dbReference type="GO" id="GO:0099041">
    <property type="term" value="P:vesicle tethering to Golgi"/>
    <property type="evidence" value="ECO:0007669"/>
    <property type="project" value="TreeGrafter"/>
</dbReference>
<evidence type="ECO:0000256" key="4">
    <source>
        <dbReference type="ARBA" id="ARBA00023034"/>
    </source>
</evidence>
<feature type="domain" description="Rhodanese" evidence="6">
    <location>
        <begin position="294"/>
        <end position="339"/>
    </location>
</feature>
<evidence type="ECO:0000259" key="6">
    <source>
        <dbReference type="PROSITE" id="PS50206"/>
    </source>
</evidence>
<dbReference type="PANTHER" id="PTHR13297">
    <property type="entry name" value="TBC1 DOMAIN FAMILY MEMBER 23-RELATED"/>
    <property type="match status" value="1"/>
</dbReference>
<reference evidence="7" key="1">
    <citation type="journal article" date="2023" name="Mol. Biol. Evol.">
        <title>Third-Generation Sequencing Reveals the Adaptive Role of the Epigenome in Three Deep-Sea Polychaetes.</title>
        <authorList>
            <person name="Perez M."/>
            <person name="Aroh O."/>
            <person name="Sun Y."/>
            <person name="Lan Y."/>
            <person name="Juniper S.K."/>
            <person name="Young C.R."/>
            <person name="Angers B."/>
            <person name="Qian P.Y."/>
        </authorList>
    </citation>
    <scope>NUCLEOTIDE SEQUENCE</scope>
    <source>
        <strain evidence="7">R07B-5</strain>
    </source>
</reference>
<protein>
    <recommendedName>
        <fullName evidence="2">TBC1 domain family member 23</fullName>
    </recommendedName>
</protein>
<dbReference type="CDD" id="cd20788">
    <property type="entry name" value="TBC1D23_C-like"/>
    <property type="match status" value="1"/>
</dbReference>
<dbReference type="Gene3D" id="1.10.472.80">
    <property type="entry name" value="Ypt/Rab-GAP domain of gyp1p, domain 3"/>
    <property type="match status" value="1"/>
</dbReference>
<keyword evidence="3" id="KW-0217">Developmental protein</keyword>
<dbReference type="InterPro" id="IPR001763">
    <property type="entry name" value="Rhodanese-like_dom"/>
</dbReference>
<keyword evidence="4" id="KW-0333">Golgi apparatus</keyword>
<dbReference type="InterPro" id="IPR045799">
    <property type="entry name" value="TBC1D23_C"/>
</dbReference>
<dbReference type="EMBL" id="JAODUO010001054">
    <property type="protein sequence ID" value="KAK2171543.1"/>
    <property type="molecule type" value="Genomic_DNA"/>
</dbReference>
<dbReference type="Pfam" id="PF19430">
    <property type="entry name" value="TBC1D23_C"/>
    <property type="match status" value="1"/>
</dbReference>
<organism evidence="7 8">
    <name type="scientific">Ridgeia piscesae</name>
    <name type="common">Tubeworm</name>
    <dbReference type="NCBI Taxonomy" id="27915"/>
    <lineage>
        <taxon>Eukaryota</taxon>
        <taxon>Metazoa</taxon>
        <taxon>Spiralia</taxon>
        <taxon>Lophotrochozoa</taxon>
        <taxon>Annelida</taxon>
        <taxon>Polychaeta</taxon>
        <taxon>Sedentaria</taxon>
        <taxon>Canalipalpata</taxon>
        <taxon>Sabellida</taxon>
        <taxon>Siboglinidae</taxon>
        <taxon>Ridgeia</taxon>
    </lineage>
</organism>
<dbReference type="GO" id="GO:0005829">
    <property type="term" value="C:cytosol"/>
    <property type="evidence" value="ECO:0007669"/>
    <property type="project" value="GOC"/>
</dbReference>
<dbReference type="SUPFAM" id="SSF52821">
    <property type="entry name" value="Rhodanese/Cell cycle control phosphatase"/>
    <property type="match status" value="1"/>
</dbReference>
<dbReference type="InterPro" id="IPR000195">
    <property type="entry name" value="Rab-GAP-TBC_dom"/>
</dbReference>
<evidence type="ECO:0000259" key="5">
    <source>
        <dbReference type="PROSITE" id="PS50086"/>
    </source>
</evidence>
<feature type="domain" description="Rab-GAP TBC" evidence="5">
    <location>
        <begin position="1"/>
        <end position="181"/>
    </location>
</feature>
<sequence>MPDHLRPEIWQICLNVAEKGDQLAAFDELYDMPEQTTLREDCQALVEKLGNDEEEKLSVASDLESILTYYCKCRGETYTRHNGWLEILQPMLALKYSKSDLYNCFYAFLTKYIPRGCHKNGIPFHLFRLLLLYHDPELCTFMDTRKITPDMYLSSWFRSLFASVCPLDVIMAMWDVYLQQTDQFLLIFLSLVMIINAKEEILLMKDLSRQEIIECLQVFPSALQAEDVQDFCSLAQYYGSRTSQSFRRVYHEALFGTTVACQMQTSDETCVDQALCLPVSVSELLQANTLGSGEGVRYFVVDCRPAEQYNAGHLPIAFHLDANLMLQNPTEFASSVQALSMAQKQAIASGSVAGGEHLCFMGSGRDEEDQYVNMVVANFLQRNCLFVSLASGGYAALHDVLGTDLQRGLTDHNARFCIVCHPDATSSNGVDSHDEYQVMDNGDGHSLIDKFGKLSSVVKSKSVSMKEMMINYIKNEPSVGAVERHVSSTDRVGKRYRNMESVFTIGDDDGEEDEINDMSMLTDEHRDVVNIDTWKNKRDITYSCQCQELRSSGYTYPSHLLITETHLYVLREIPERPHMAWVQVRRALGSIVKITSKKKHPELITFKYGANNGDKGIVVTDLDRFIIPKAGEATKAIKQQIMKVLDQLDT</sequence>
<keyword evidence="8" id="KW-1185">Reference proteome</keyword>
<dbReference type="Proteomes" id="UP001209878">
    <property type="component" value="Unassembled WGS sequence"/>
</dbReference>
<proteinExistence type="predicted"/>
<evidence type="ECO:0000256" key="2">
    <source>
        <dbReference type="ARBA" id="ARBA00014207"/>
    </source>
</evidence>
<dbReference type="InterPro" id="IPR035969">
    <property type="entry name" value="Rab-GAP_TBC_sf"/>
</dbReference>
<comment type="subcellular location">
    <subcellularLocation>
        <location evidence="1">Golgi apparatus</location>
        <location evidence="1">trans-Golgi network</location>
    </subcellularLocation>
</comment>
<accession>A0AAD9KH60</accession>
<dbReference type="GO" id="GO:0042147">
    <property type="term" value="P:retrograde transport, endosome to Golgi"/>
    <property type="evidence" value="ECO:0007669"/>
    <property type="project" value="InterPro"/>
</dbReference>
<dbReference type="SUPFAM" id="SSF47923">
    <property type="entry name" value="Ypt/Rab-GAP domain of gyp1p"/>
    <property type="match status" value="2"/>
</dbReference>
<evidence type="ECO:0000313" key="8">
    <source>
        <dbReference type="Proteomes" id="UP001209878"/>
    </source>
</evidence>
<dbReference type="Gene3D" id="3.40.250.10">
    <property type="entry name" value="Rhodanese-like domain"/>
    <property type="match status" value="1"/>
</dbReference>
<dbReference type="PROSITE" id="PS50086">
    <property type="entry name" value="TBC_RABGAP"/>
    <property type="match status" value="1"/>
</dbReference>
<dbReference type="PROSITE" id="PS50206">
    <property type="entry name" value="RHODANESE_3"/>
    <property type="match status" value="1"/>
</dbReference>
<evidence type="ECO:0000256" key="3">
    <source>
        <dbReference type="ARBA" id="ARBA00022473"/>
    </source>
</evidence>
<name>A0AAD9KH60_RIDPI</name>
<dbReference type="SMART" id="SM00164">
    <property type="entry name" value="TBC"/>
    <property type="match status" value="1"/>
</dbReference>
<comment type="caution">
    <text evidence="7">The sequence shown here is derived from an EMBL/GenBank/DDBJ whole genome shotgun (WGS) entry which is preliminary data.</text>
</comment>
<dbReference type="PANTHER" id="PTHR13297:SF5">
    <property type="entry name" value="TBC1 DOMAIN FAMILY MEMBER 23"/>
    <property type="match status" value="1"/>
</dbReference>
<dbReference type="AlphaFoldDB" id="A0AAD9KH60"/>
<dbReference type="Pfam" id="PF00566">
    <property type="entry name" value="RabGAP-TBC"/>
    <property type="match status" value="1"/>
</dbReference>
<dbReference type="GO" id="GO:0005802">
    <property type="term" value="C:trans-Golgi network"/>
    <property type="evidence" value="ECO:0007669"/>
    <property type="project" value="TreeGrafter"/>
</dbReference>
<gene>
    <name evidence="7" type="ORF">NP493_1053g00052</name>
</gene>
<evidence type="ECO:0000256" key="1">
    <source>
        <dbReference type="ARBA" id="ARBA00004601"/>
    </source>
</evidence>
<dbReference type="InterPro" id="IPR039755">
    <property type="entry name" value="TBC1D23"/>
</dbReference>
<dbReference type="InterPro" id="IPR036873">
    <property type="entry name" value="Rhodanese-like_dom_sf"/>
</dbReference>
<evidence type="ECO:0000313" key="7">
    <source>
        <dbReference type="EMBL" id="KAK2171543.1"/>
    </source>
</evidence>